<dbReference type="Proteomes" id="UP000636479">
    <property type="component" value="Unassembled WGS sequence"/>
</dbReference>
<protein>
    <submittedName>
        <fullName evidence="1">Uncharacterized protein</fullName>
    </submittedName>
</protein>
<gene>
    <name evidence="1" type="ORF">MIND_01290000</name>
</gene>
<name>A0A8H6S2F5_9AGAR</name>
<evidence type="ECO:0000313" key="1">
    <source>
        <dbReference type="EMBL" id="KAF7291448.1"/>
    </source>
</evidence>
<evidence type="ECO:0000313" key="2">
    <source>
        <dbReference type="Proteomes" id="UP000636479"/>
    </source>
</evidence>
<dbReference type="GeneID" id="59351880"/>
<reference evidence="1" key="1">
    <citation type="submission" date="2020-05" db="EMBL/GenBank/DDBJ databases">
        <title>Mycena genomes resolve the evolution of fungal bioluminescence.</title>
        <authorList>
            <person name="Tsai I.J."/>
        </authorList>
    </citation>
    <scope>NUCLEOTIDE SEQUENCE</scope>
    <source>
        <strain evidence="1">171206Taipei</strain>
    </source>
</reference>
<keyword evidence="2" id="KW-1185">Reference proteome</keyword>
<dbReference type="RefSeq" id="XP_037214570.1">
    <property type="nucleotide sequence ID" value="XM_037369364.1"/>
</dbReference>
<dbReference type="AlphaFoldDB" id="A0A8H6S2F5"/>
<sequence>MPSDSFSSFVQELVTTHSCLPPDEPAWPSLIREASGGTSAISVLACSCVPIASSSVPSIPHWVSALSSDTRQMDLDKTGCPASQAAFRRGLGWTDVQRNGKAWAMTVDEEEYE</sequence>
<accession>A0A8H6S2F5</accession>
<dbReference type="EMBL" id="JACAZF010000013">
    <property type="protein sequence ID" value="KAF7291448.1"/>
    <property type="molecule type" value="Genomic_DNA"/>
</dbReference>
<proteinExistence type="predicted"/>
<organism evidence="1 2">
    <name type="scientific">Mycena indigotica</name>
    <dbReference type="NCBI Taxonomy" id="2126181"/>
    <lineage>
        <taxon>Eukaryota</taxon>
        <taxon>Fungi</taxon>
        <taxon>Dikarya</taxon>
        <taxon>Basidiomycota</taxon>
        <taxon>Agaricomycotina</taxon>
        <taxon>Agaricomycetes</taxon>
        <taxon>Agaricomycetidae</taxon>
        <taxon>Agaricales</taxon>
        <taxon>Marasmiineae</taxon>
        <taxon>Mycenaceae</taxon>
        <taxon>Mycena</taxon>
    </lineage>
</organism>
<comment type="caution">
    <text evidence="1">The sequence shown here is derived from an EMBL/GenBank/DDBJ whole genome shotgun (WGS) entry which is preliminary data.</text>
</comment>